<reference evidence="2 3" key="1">
    <citation type="submission" date="2018-11" db="EMBL/GenBank/DDBJ databases">
        <title>Deinococcus shelandsis sp. nov., isolated from South Shetland Islands soil of Antarctica.</title>
        <authorList>
            <person name="Tian J."/>
        </authorList>
    </citation>
    <scope>NUCLEOTIDE SEQUENCE [LARGE SCALE GENOMIC DNA]</scope>
    <source>
        <strain evidence="2 3">S14-83T</strain>
    </source>
</reference>
<evidence type="ECO:0000313" key="2">
    <source>
        <dbReference type="EMBL" id="AZI41958.1"/>
    </source>
</evidence>
<dbReference type="PANTHER" id="PTHR34351">
    <property type="entry name" value="SLR1927 PROTEIN-RELATED"/>
    <property type="match status" value="1"/>
</dbReference>
<dbReference type="Pfam" id="PF01882">
    <property type="entry name" value="DUF58"/>
    <property type="match status" value="1"/>
</dbReference>
<feature type="domain" description="DUF58" evidence="1">
    <location>
        <begin position="172"/>
        <end position="276"/>
    </location>
</feature>
<evidence type="ECO:0000313" key="3">
    <source>
        <dbReference type="Proteomes" id="UP000276417"/>
    </source>
</evidence>
<protein>
    <submittedName>
        <fullName evidence="2">DUF58 domain-containing protein</fullName>
    </submittedName>
</protein>
<dbReference type="RefSeq" id="WP_124867987.1">
    <property type="nucleotide sequence ID" value="NZ_CP034183.1"/>
</dbReference>
<dbReference type="Proteomes" id="UP000276417">
    <property type="component" value="Chromosome 1"/>
</dbReference>
<dbReference type="AlphaFoldDB" id="A0A3G8Y9B6"/>
<dbReference type="KEGG" id="dph:EHF33_03645"/>
<sequence>MILDVWVLAWAALLLLLLGLIWAAYRRAPQLELGREVPPAGFVGRDVSCRIHIKLSSRLPLRYVIEDAPPLTIIADRQWRWAGWLWQSGEAELSGSLHLNARGEYHWPATTLRWADPFGLFWRSTRLSFGTRMEVYPGIHGLALPDLLRPLLSEGALSRTLGLDDPLSLRGARPYSPGDPPSRIHWRLSARTGELTVRELERTASSRLLVFVDTRGDDVFLESAVRLSASLISEALKSELPISLSTPQGATPPGRTPLALQAALSKLATLQAQPAETALPDLSEQAAGSNVIMLTQHAPSDVLTAALRARTRAKRVVIVVMPEGFYLEPGESPRRQWVGLSSTVRDLERRAGVLADAGVLVYVLRGNQSVLRLA</sequence>
<organism evidence="2 3">
    <name type="scientific">Deinococcus psychrotolerans</name>
    <dbReference type="NCBI Taxonomy" id="2489213"/>
    <lineage>
        <taxon>Bacteria</taxon>
        <taxon>Thermotogati</taxon>
        <taxon>Deinococcota</taxon>
        <taxon>Deinococci</taxon>
        <taxon>Deinococcales</taxon>
        <taxon>Deinococcaceae</taxon>
        <taxon>Deinococcus</taxon>
    </lineage>
</organism>
<name>A0A3G8Y9B6_9DEIO</name>
<gene>
    <name evidence="2" type="ORF">EHF33_03645</name>
</gene>
<evidence type="ECO:0000259" key="1">
    <source>
        <dbReference type="Pfam" id="PF01882"/>
    </source>
</evidence>
<proteinExistence type="predicted"/>
<dbReference type="EMBL" id="CP034183">
    <property type="protein sequence ID" value="AZI41958.1"/>
    <property type="molecule type" value="Genomic_DNA"/>
</dbReference>
<accession>A0A3G8Y9B6</accession>
<dbReference type="PANTHER" id="PTHR34351:SF1">
    <property type="entry name" value="SLR1927 PROTEIN"/>
    <property type="match status" value="1"/>
</dbReference>
<dbReference type="InterPro" id="IPR002881">
    <property type="entry name" value="DUF58"/>
</dbReference>
<keyword evidence="3" id="KW-1185">Reference proteome</keyword>
<dbReference type="OrthoDB" id="9778037at2"/>